<dbReference type="PANTHER" id="PTHR34861">
    <property type="match status" value="1"/>
</dbReference>
<accession>A0A919QA52</accession>
<sequence length="325" mass="36173">MPTYDELASAHPPRSSWEFFGRGDELGTINLLTPERVANAARLVRGGRRFTLDYPVNAFDPYPTGTRPATEHHVFANNEFHRDDWLDSFYLQSTSQLDALRHIGHPVHGFYNGLSSADNTGESARLGIHNWAESGIAGRGVLLDVPRFFAAEGRAYDCETTVVLDVATLEAVVAYQGVRWKGGDMLLLRTGWAENYVAKSREERVEFNRRNRSPGLAQREEILRWLWDREIALVASDTPAVEADPVIESDFRVPGERPPERGVDHSGMLHRPLIALLGMAMGELWRLGELAADCADDGRYDFFLTCKPLNIVGGVGSPPNAMAIK</sequence>
<name>A0A919QA52_9ACTN</name>
<dbReference type="InterPro" id="IPR037175">
    <property type="entry name" value="KFase_sf"/>
</dbReference>
<dbReference type="Proteomes" id="UP000640052">
    <property type="component" value="Unassembled WGS sequence"/>
</dbReference>
<dbReference type="Pfam" id="PF04199">
    <property type="entry name" value="Cyclase"/>
    <property type="match status" value="1"/>
</dbReference>
<gene>
    <name evidence="1" type="ORF">Aph01nite_09420</name>
</gene>
<comment type="caution">
    <text evidence="1">The sequence shown here is derived from an EMBL/GenBank/DDBJ whole genome shotgun (WGS) entry which is preliminary data.</text>
</comment>
<organism evidence="1 2">
    <name type="scientific">Acrocarpospora phusangensis</name>
    <dbReference type="NCBI Taxonomy" id="1070424"/>
    <lineage>
        <taxon>Bacteria</taxon>
        <taxon>Bacillati</taxon>
        <taxon>Actinomycetota</taxon>
        <taxon>Actinomycetes</taxon>
        <taxon>Streptosporangiales</taxon>
        <taxon>Streptosporangiaceae</taxon>
        <taxon>Acrocarpospora</taxon>
    </lineage>
</organism>
<dbReference type="EMBL" id="BOOA01000005">
    <property type="protein sequence ID" value="GIH22632.1"/>
    <property type="molecule type" value="Genomic_DNA"/>
</dbReference>
<proteinExistence type="predicted"/>
<evidence type="ECO:0000313" key="2">
    <source>
        <dbReference type="Proteomes" id="UP000640052"/>
    </source>
</evidence>
<evidence type="ECO:0000313" key="1">
    <source>
        <dbReference type="EMBL" id="GIH22632.1"/>
    </source>
</evidence>
<dbReference type="Gene3D" id="3.50.30.50">
    <property type="entry name" value="Putative cyclase"/>
    <property type="match status" value="1"/>
</dbReference>
<keyword evidence="2" id="KW-1185">Reference proteome</keyword>
<dbReference type="GO" id="GO:0004061">
    <property type="term" value="F:arylformamidase activity"/>
    <property type="evidence" value="ECO:0007669"/>
    <property type="project" value="InterPro"/>
</dbReference>
<dbReference type="RefSeq" id="WP_204039469.1">
    <property type="nucleotide sequence ID" value="NZ_BOOA01000005.1"/>
</dbReference>
<dbReference type="InterPro" id="IPR007325">
    <property type="entry name" value="KFase/CYL"/>
</dbReference>
<dbReference type="SUPFAM" id="SSF102198">
    <property type="entry name" value="Putative cyclase"/>
    <property type="match status" value="1"/>
</dbReference>
<dbReference type="AlphaFoldDB" id="A0A919QA52"/>
<protein>
    <submittedName>
        <fullName evidence="1">Cyclase</fullName>
    </submittedName>
</protein>
<dbReference type="GO" id="GO:0019441">
    <property type="term" value="P:L-tryptophan catabolic process to kynurenine"/>
    <property type="evidence" value="ECO:0007669"/>
    <property type="project" value="InterPro"/>
</dbReference>
<reference evidence="1" key="1">
    <citation type="submission" date="2021-01" db="EMBL/GenBank/DDBJ databases">
        <title>Whole genome shotgun sequence of Acrocarpospora phusangensis NBRC 108782.</title>
        <authorList>
            <person name="Komaki H."/>
            <person name="Tamura T."/>
        </authorList>
    </citation>
    <scope>NUCLEOTIDE SEQUENCE</scope>
    <source>
        <strain evidence="1">NBRC 108782</strain>
    </source>
</reference>